<sequence>MLKTRNHLAVLLITALGIGTVLPTPADALSKRTKNTMGGAAIGAGVGYIVGGGNGATGGAVVGAIAGYNKKR</sequence>
<proteinExistence type="predicted"/>
<reference evidence="1 2" key="1">
    <citation type="submission" date="2015-09" db="EMBL/GenBank/DDBJ databases">
        <authorList>
            <consortium name="Swine Surveillance"/>
        </authorList>
    </citation>
    <scope>NUCLEOTIDE SEQUENCE [LARGE SCALE GENOMIC DNA]</scope>
    <source>
        <strain evidence="1 2">CECT 4292</strain>
    </source>
</reference>
<gene>
    <name evidence="1" type="ORF">RUA4292_00755</name>
</gene>
<protein>
    <recommendedName>
        <fullName evidence="3">YMGG-like Gly-zipper domain-containing protein</fullName>
    </recommendedName>
</protein>
<evidence type="ECO:0000313" key="1">
    <source>
        <dbReference type="EMBL" id="CUH46589.1"/>
    </source>
</evidence>
<evidence type="ECO:0000313" key="2">
    <source>
        <dbReference type="Proteomes" id="UP000050783"/>
    </source>
</evidence>
<dbReference type="AlphaFoldDB" id="A0A0P1EBG6"/>
<dbReference type="GeneID" id="55492038"/>
<dbReference type="EMBL" id="CYPU01000013">
    <property type="protein sequence ID" value="CUH46589.1"/>
    <property type="molecule type" value="Genomic_DNA"/>
</dbReference>
<organism evidence="1 2">
    <name type="scientific">Ruegeria atlantica</name>
    <dbReference type="NCBI Taxonomy" id="81569"/>
    <lineage>
        <taxon>Bacteria</taxon>
        <taxon>Pseudomonadati</taxon>
        <taxon>Pseudomonadota</taxon>
        <taxon>Alphaproteobacteria</taxon>
        <taxon>Rhodobacterales</taxon>
        <taxon>Roseobacteraceae</taxon>
        <taxon>Ruegeria</taxon>
    </lineage>
</organism>
<dbReference type="Proteomes" id="UP000050783">
    <property type="component" value="Unassembled WGS sequence"/>
</dbReference>
<dbReference type="RefSeq" id="WP_145974849.1">
    <property type="nucleotide sequence ID" value="NZ_CYPU01000013.1"/>
</dbReference>
<evidence type="ECO:0008006" key="3">
    <source>
        <dbReference type="Google" id="ProtNLM"/>
    </source>
</evidence>
<accession>A0A0P1EBG6</accession>
<name>A0A0P1EBG6_9RHOB</name>